<dbReference type="SUPFAM" id="SSF55729">
    <property type="entry name" value="Acyl-CoA N-acyltransferases (Nat)"/>
    <property type="match status" value="1"/>
</dbReference>
<dbReference type="EMBL" id="MN740792">
    <property type="protein sequence ID" value="QHU11921.1"/>
    <property type="molecule type" value="Genomic_DNA"/>
</dbReference>
<dbReference type="Gene3D" id="3.40.630.30">
    <property type="match status" value="1"/>
</dbReference>
<feature type="domain" description="N-acetyltransferase" evidence="3">
    <location>
        <begin position="1"/>
        <end position="148"/>
    </location>
</feature>
<dbReference type="InterPro" id="IPR050680">
    <property type="entry name" value="YpeA/RimI_acetyltransf"/>
</dbReference>
<organism evidence="4">
    <name type="scientific">viral metagenome</name>
    <dbReference type="NCBI Taxonomy" id="1070528"/>
    <lineage>
        <taxon>unclassified sequences</taxon>
        <taxon>metagenomes</taxon>
        <taxon>organismal metagenomes</taxon>
    </lineage>
</organism>
<dbReference type="Pfam" id="PF08445">
    <property type="entry name" value="FR47"/>
    <property type="match status" value="1"/>
</dbReference>
<evidence type="ECO:0000259" key="3">
    <source>
        <dbReference type="PROSITE" id="PS51186"/>
    </source>
</evidence>
<name>A0A6C0K450_9ZZZZ</name>
<evidence type="ECO:0000313" key="4">
    <source>
        <dbReference type="EMBL" id="QHU11921.1"/>
    </source>
</evidence>
<proteinExistence type="predicted"/>
<keyword evidence="1" id="KW-0808">Transferase</keyword>
<dbReference type="GO" id="GO:0016747">
    <property type="term" value="F:acyltransferase activity, transferring groups other than amino-acyl groups"/>
    <property type="evidence" value="ECO:0007669"/>
    <property type="project" value="InterPro"/>
</dbReference>
<accession>A0A6C0K450</accession>
<dbReference type="InterPro" id="IPR013653">
    <property type="entry name" value="GCN5-like_dom"/>
</dbReference>
<evidence type="ECO:0000256" key="2">
    <source>
        <dbReference type="ARBA" id="ARBA00023315"/>
    </source>
</evidence>
<dbReference type="PROSITE" id="PS51186">
    <property type="entry name" value="GNAT"/>
    <property type="match status" value="1"/>
</dbReference>
<dbReference type="PANTHER" id="PTHR43420">
    <property type="entry name" value="ACETYLTRANSFERASE"/>
    <property type="match status" value="1"/>
</dbReference>
<sequence length="166" mass="19376">MEIKDCKGLQFLRTQGQKSHMIDLLNISFKTTDGDDILSSMENSHQYYILHKHRIASILSLKETALSRTGNYIPFMIYNACTHPRFQNRGFMSNLLAHVVKTLVTDRPGYLFLEVLKNNTSAIGLYHKMGFRAYKDFGEGVLMRKRIPSRRFYTEEVLYPPQRSHR</sequence>
<dbReference type="PANTHER" id="PTHR43420:SF12">
    <property type="entry name" value="N-ACETYLTRANSFERASE DOMAIN-CONTAINING PROTEIN"/>
    <property type="match status" value="1"/>
</dbReference>
<dbReference type="InterPro" id="IPR016181">
    <property type="entry name" value="Acyl_CoA_acyltransferase"/>
</dbReference>
<protein>
    <recommendedName>
        <fullName evidence="3">N-acetyltransferase domain-containing protein</fullName>
    </recommendedName>
</protein>
<dbReference type="InterPro" id="IPR000182">
    <property type="entry name" value="GNAT_dom"/>
</dbReference>
<keyword evidence="2" id="KW-0012">Acyltransferase</keyword>
<evidence type="ECO:0000256" key="1">
    <source>
        <dbReference type="ARBA" id="ARBA00022679"/>
    </source>
</evidence>
<dbReference type="AlphaFoldDB" id="A0A6C0K450"/>
<reference evidence="4" key="1">
    <citation type="journal article" date="2020" name="Nature">
        <title>Giant virus diversity and host interactions through global metagenomics.</title>
        <authorList>
            <person name="Schulz F."/>
            <person name="Roux S."/>
            <person name="Paez-Espino D."/>
            <person name="Jungbluth S."/>
            <person name="Walsh D.A."/>
            <person name="Denef V.J."/>
            <person name="McMahon K.D."/>
            <person name="Konstantinidis K.T."/>
            <person name="Eloe-Fadrosh E.A."/>
            <person name="Kyrpides N.C."/>
            <person name="Woyke T."/>
        </authorList>
    </citation>
    <scope>NUCLEOTIDE SEQUENCE</scope>
    <source>
        <strain evidence="4">GVMAG-S-1101169-75</strain>
    </source>
</reference>